<accession>A0A370BY31</accession>
<dbReference type="VEuPathDB" id="FungiDB:M747DRAFT_306925"/>
<protein>
    <submittedName>
        <fullName evidence="2">Uncharacterized protein</fullName>
    </submittedName>
</protein>
<reference evidence="2 3" key="1">
    <citation type="submission" date="2018-07" db="EMBL/GenBank/DDBJ databases">
        <title>Section-level genome sequencing of Aspergillus section Nigri to investigate inter- and intra-species variation.</title>
        <authorList>
            <consortium name="DOE Joint Genome Institute"/>
            <person name="Vesth T.C."/>
            <person name="Nybo J.L."/>
            <person name="Theobald S."/>
            <person name="Frisvad J.C."/>
            <person name="Larsen T.O."/>
            <person name="Nielsen K.F."/>
            <person name="Hoof J.B."/>
            <person name="Brandl J."/>
            <person name="Salamov A."/>
            <person name="Riley R."/>
            <person name="Gladden J.M."/>
            <person name="Phatale P."/>
            <person name="Nielsen M.T."/>
            <person name="Lyhne E.K."/>
            <person name="Kogle M.E."/>
            <person name="Strasser K."/>
            <person name="McDonnell E."/>
            <person name="Barry K."/>
            <person name="Clum A."/>
            <person name="Chen C."/>
            <person name="Nolan M."/>
            <person name="Sandor L."/>
            <person name="Kuo A."/>
            <person name="Lipzen A."/>
            <person name="Hainaut M."/>
            <person name="Drula E."/>
            <person name="Tsang A."/>
            <person name="Magnuson J.K."/>
            <person name="Henrissat B."/>
            <person name="Wiebenga A."/>
            <person name="Simmons B.A."/>
            <person name="Makela M.R."/>
            <person name="De vries R.P."/>
            <person name="Grigoriev I.V."/>
            <person name="Mortensen U.H."/>
            <person name="Baker S.E."/>
            <person name="Andersen M.R."/>
        </authorList>
    </citation>
    <scope>NUCLEOTIDE SEQUENCE [LARGE SCALE GENOMIC DNA]</scope>
    <source>
        <strain evidence="2 3">ATCC 13496</strain>
    </source>
</reference>
<dbReference type="EMBL" id="KZ851921">
    <property type="protein sequence ID" value="RDH18985.1"/>
    <property type="molecule type" value="Genomic_DNA"/>
</dbReference>
<evidence type="ECO:0000313" key="2">
    <source>
        <dbReference type="EMBL" id="RDH18985.1"/>
    </source>
</evidence>
<name>A0A370BY31_ASPNG</name>
<dbReference type="AlphaFoldDB" id="A0A370BY31"/>
<organism evidence="2 3">
    <name type="scientific">Aspergillus niger ATCC 13496</name>
    <dbReference type="NCBI Taxonomy" id="1353008"/>
    <lineage>
        <taxon>Eukaryota</taxon>
        <taxon>Fungi</taxon>
        <taxon>Dikarya</taxon>
        <taxon>Ascomycota</taxon>
        <taxon>Pezizomycotina</taxon>
        <taxon>Eurotiomycetes</taxon>
        <taxon>Eurotiomycetidae</taxon>
        <taxon>Eurotiales</taxon>
        <taxon>Aspergillaceae</taxon>
        <taxon>Aspergillus</taxon>
        <taxon>Aspergillus subgen. Circumdati</taxon>
    </lineage>
</organism>
<gene>
    <name evidence="2" type="ORF">M747DRAFT_306925</name>
</gene>
<sequence>MFSHLLFQGTQSNATKACSLPCVLHGYYMPFLCVPKLAIKIGFSKNEEQERAYQKPYIKRSLRPTLDMPDNLHPGHSFRRSTEDPPKPAISHTSRDSLVVTHPTTNLPACGLSTAERTGSPVFHTLWSLLMAFMPASVRFFPQ</sequence>
<feature type="region of interest" description="Disordered" evidence="1">
    <location>
        <begin position="64"/>
        <end position="97"/>
    </location>
</feature>
<dbReference type="Proteomes" id="UP000253845">
    <property type="component" value="Unassembled WGS sequence"/>
</dbReference>
<evidence type="ECO:0000313" key="3">
    <source>
        <dbReference type="Proteomes" id="UP000253845"/>
    </source>
</evidence>
<proteinExistence type="predicted"/>
<evidence type="ECO:0000256" key="1">
    <source>
        <dbReference type="SAM" id="MobiDB-lite"/>
    </source>
</evidence>